<reference evidence="2 3" key="1">
    <citation type="submission" date="2021-04" db="EMBL/GenBank/DDBJ databases">
        <authorList>
            <person name="Tang X."/>
            <person name="Zhou X."/>
            <person name="Chen X."/>
            <person name="Cernava T."/>
            <person name="Zhang C."/>
        </authorList>
    </citation>
    <scope>NUCLEOTIDE SEQUENCE [LARGE SCALE GENOMIC DNA]</scope>
    <source>
        <strain evidence="2 3">BH-SS-21</strain>
    </source>
</reference>
<evidence type="ECO:0000313" key="2">
    <source>
        <dbReference type="EMBL" id="MBQ0854693.1"/>
    </source>
</evidence>
<keyword evidence="3" id="KW-1185">Reference proteome</keyword>
<name>A0A940Y357_9ACTN</name>
<dbReference type="InterPro" id="IPR036661">
    <property type="entry name" value="Luciferase-like_sf"/>
</dbReference>
<dbReference type="RefSeq" id="WP_210892528.1">
    <property type="nucleotide sequence ID" value="NZ_JAGPYQ010000002.1"/>
</dbReference>
<dbReference type="Proteomes" id="UP000677413">
    <property type="component" value="Unassembled WGS sequence"/>
</dbReference>
<feature type="region of interest" description="Disordered" evidence="1">
    <location>
        <begin position="52"/>
        <end position="92"/>
    </location>
</feature>
<evidence type="ECO:0000256" key="1">
    <source>
        <dbReference type="SAM" id="MobiDB-lite"/>
    </source>
</evidence>
<sequence length="111" mass="11858">MSSLSDIAQLDLLRRIAHEDRIAWEGRFRPPLNGAAIVPRLARALPVRLAVGGSPDGARRAGTPGVADDAGVSGRQYHQGPTDRRSALTGGELLGANRFSHARVQHKSTCQ</sequence>
<accession>A0A940Y357</accession>
<dbReference type="SUPFAM" id="SSF51679">
    <property type="entry name" value="Bacterial luciferase-like"/>
    <property type="match status" value="1"/>
</dbReference>
<dbReference type="AlphaFoldDB" id="A0A940Y357"/>
<gene>
    <name evidence="2" type="ORF">J8N05_41775</name>
</gene>
<organism evidence="2 3">
    <name type="scientific">Streptomyces liliiviolaceus</name>
    <dbReference type="NCBI Taxonomy" id="2823109"/>
    <lineage>
        <taxon>Bacteria</taxon>
        <taxon>Bacillati</taxon>
        <taxon>Actinomycetota</taxon>
        <taxon>Actinomycetes</taxon>
        <taxon>Kitasatosporales</taxon>
        <taxon>Streptomycetaceae</taxon>
        <taxon>Streptomyces</taxon>
    </lineage>
</organism>
<dbReference type="Gene3D" id="3.20.20.30">
    <property type="entry name" value="Luciferase-like domain"/>
    <property type="match status" value="1"/>
</dbReference>
<dbReference type="EMBL" id="JAGPYQ010000002">
    <property type="protein sequence ID" value="MBQ0854693.1"/>
    <property type="molecule type" value="Genomic_DNA"/>
</dbReference>
<comment type="caution">
    <text evidence="2">The sequence shown here is derived from an EMBL/GenBank/DDBJ whole genome shotgun (WGS) entry which is preliminary data.</text>
</comment>
<proteinExistence type="predicted"/>
<evidence type="ECO:0000313" key="3">
    <source>
        <dbReference type="Proteomes" id="UP000677413"/>
    </source>
</evidence>
<dbReference type="GO" id="GO:0016705">
    <property type="term" value="F:oxidoreductase activity, acting on paired donors, with incorporation or reduction of molecular oxygen"/>
    <property type="evidence" value="ECO:0007669"/>
    <property type="project" value="InterPro"/>
</dbReference>
<protein>
    <submittedName>
        <fullName evidence="2">Uncharacterized protein</fullName>
    </submittedName>
</protein>